<dbReference type="PANTHER" id="PTHR10527">
    <property type="entry name" value="IMPORTIN BETA"/>
    <property type="match status" value="1"/>
</dbReference>
<dbReference type="eggNOG" id="KOG2171">
    <property type="taxonomic scope" value="Eukaryota"/>
</dbReference>
<evidence type="ECO:0000256" key="1">
    <source>
        <dbReference type="ARBA" id="ARBA00004496"/>
    </source>
</evidence>
<dbReference type="GO" id="GO:0006606">
    <property type="term" value="P:protein import into nucleus"/>
    <property type="evidence" value="ECO:0007669"/>
    <property type="project" value="InterPro"/>
</dbReference>
<dbReference type="InterPro" id="IPR057546">
    <property type="entry name" value="HEAT_GCN1"/>
</dbReference>
<feature type="domain" description="Stalled ribosome sensor GCN1-like HEAT repeats region" evidence="6">
    <location>
        <begin position="129"/>
        <end position="259"/>
    </location>
</feature>
<comment type="subcellular location">
    <subcellularLocation>
        <location evidence="1">Cytoplasm</location>
    </subcellularLocation>
</comment>
<dbReference type="SUPFAM" id="SSF48371">
    <property type="entry name" value="ARM repeat"/>
    <property type="match status" value="1"/>
</dbReference>
<organism evidence="7">
    <name type="scientific">Triticum urartu</name>
    <name type="common">Red wild einkorn</name>
    <name type="synonym">Crithodium urartu</name>
    <dbReference type="NCBI Taxonomy" id="4572"/>
    <lineage>
        <taxon>Eukaryota</taxon>
        <taxon>Viridiplantae</taxon>
        <taxon>Streptophyta</taxon>
        <taxon>Embryophyta</taxon>
        <taxon>Tracheophyta</taxon>
        <taxon>Spermatophyta</taxon>
        <taxon>Magnoliopsida</taxon>
        <taxon>Liliopsida</taxon>
        <taxon>Poales</taxon>
        <taxon>Poaceae</taxon>
        <taxon>BOP clade</taxon>
        <taxon>Pooideae</taxon>
        <taxon>Triticodae</taxon>
        <taxon>Triticeae</taxon>
        <taxon>Triticinae</taxon>
        <taxon>Triticum</taxon>
    </lineage>
</organism>
<dbReference type="STRING" id="4572.M8AEX2"/>
<dbReference type="InterPro" id="IPR040122">
    <property type="entry name" value="Importin_beta"/>
</dbReference>
<gene>
    <name evidence="7" type="ORF">TRIUR3_10374</name>
</gene>
<evidence type="ECO:0000259" key="6">
    <source>
        <dbReference type="Pfam" id="PF23271"/>
    </source>
</evidence>
<dbReference type="InterPro" id="IPR011989">
    <property type="entry name" value="ARM-like"/>
</dbReference>
<evidence type="ECO:0000313" key="7">
    <source>
        <dbReference type="EMBL" id="EMS63390.1"/>
    </source>
</evidence>
<accession>M8AEX2</accession>
<dbReference type="EMBL" id="KD070260">
    <property type="protein sequence ID" value="EMS63390.1"/>
    <property type="molecule type" value="Genomic_DNA"/>
</dbReference>
<dbReference type="Gene3D" id="1.25.10.10">
    <property type="entry name" value="Leucine-rich Repeat Variant"/>
    <property type="match status" value="1"/>
</dbReference>
<reference evidence="7" key="1">
    <citation type="journal article" date="2013" name="Nature">
        <title>Draft genome of the wheat A-genome progenitor Triticum urartu.</title>
        <authorList>
            <person name="Ling H.Q."/>
            <person name="Zhao S."/>
            <person name="Liu D."/>
            <person name="Wang J."/>
            <person name="Sun H."/>
            <person name="Zhang C."/>
            <person name="Fan H."/>
            <person name="Li D."/>
            <person name="Dong L."/>
            <person name="Tao Y."/>
            <person name="Gao C."/>
            <person name="Wu H."/>
            <person name="Li Y."/>
            <person name="Cui Y."/>
            <person name="Guo X."/>
            <person name="Zheng S."/>
            <person name="Wang B."/>
            <person name="Yu K."/>
            <person name="Liang Q."/>
            <person name="Yang W."/>
            <person name="Lou X."/>
            <person name="Chen J."/>
            <person name="Feng M."/>
            <person name="Jian J."/>
            <person name="Zhang X."/>
            <person name="Luo G."/>
            <person name="Jiang Y."/>
            <person name="Liu J."/>
            <person name="Wang Z."/>
            <person name="Sha Y."/>
            <person name="Zhang B."/>
            <person name="Wu H."/>
            <person name="Tang D."/>
            <person name="Shen Q."/>
            <person name="Xue P."/>
            <person name="Zou S."/>
            <person name="Wang X."/>
            <person name="Liu X."/>
            <person name="Wang F."/>
            <person name="Yang Y."/>
            <person name="An X."/>
            <person name="Dong Z."/>
            <person name="Zhang K."/>
            <person name="Zhang X."/>
            <person name="Luo M.C."/>
            <person name="Dvorak J."/>
            <person name="Tong Y."/>
            <person name="Wang J."/>
            <person name="Yang H."/>
            <person name="Li Z."/>
            <person name="Wang D."/>
            <person name="Zhang A."/>
            <person name="Wang J."/>
        </authorList>
    </citation>
    <scope>NUCLEOTIDE SEQUENCE</scope>
</reference>
<keyword evidence="5" id="KW-0653">Protein transport</keyword>
<evidence type="ECO:0000256" key="2">
    <source>
        <dbReference type="ARBA" id="ARBA00022448"/>
    </source>
</evidence>
<name>M8AEX2_TRIUA</name>
<dbReference type="AlphaFoldDB" id="M8AEX2"/>
<sequence>MNPILCRDQLQIANPSVLVDILTALRAIPAHPDILEKQKDVLDTIMSIYIKTMTEDDDKEVVAQACMSVADIMKDCGFAAVELYMPRLAEATLALLRQESCCQQVESDGEDDGDIDHDEVLMDAVSDLLPAFAKVMRSYFDPIFAKLFDPLMKFAKSPHPPQDKTMVVATLAEVAQEMGAPISAYVDKIMPLALKELASSEATNRRNAAFCVGELCKNSGAAALKYYPDILQGLHRLFANSEQDLAVRDNAAGAIARMIMVQPQSIPLNQILTLVPDVIHVFAQVVVSPDESDEVKTTIGKAVSHLISVYGQQMQPILSALPPAHANALAAFASRR</sequence>
<dbReference type="OMA" id="VCEISAC"/>
<keyword evidence="3" id="KW-0963">Cytoplasm</keyword>
<evidence type="ECO:0000256" key="3">
    <source>
        <dbReference type="ARBA" id="ARBA00022490"/>
    </source>
</evidence>
<dbReference type="InterPro" id="IPR016024">
    <property type="entry name" value="ARM-type_fold"/>
</dbReference>
<dbReference type="GO" id="GO:0005737">
    <property type="term" value="C:cytoplasm"/>
    <property type="evidence" value="ECO:0007669"/>
    <property type="project" value="UniProtKB-SubCell"/>
</dbReference>
<proteinExistence type="predicted"/>
<evidence type="ECO:0000256" key="5">
    <source>
        <dbReference type="ARBA" id="ARBA00022927"/>
    </source>
</evidence>
<keyword evidence="2" id="KW-0813">Transport</keyword>
<keyword evidence="4" id="KW-0677">Repeat</keyword>
<dbReference type="Pfam" id="PF23271">
    <property type="entry name" value="HEAT_GCN1"/>
    <property type="match status" value="1"/>
</dbReference>
<evidence type="ECO:0000256" key="4">
    <source>
        <dbReference type="ARBA" id="ARBA00022737"/>
    </source>
</evidence>
<protein>
    <submittedName>
        <fullName evidence="7">Putative importin subunit beta-4</fullName>
    </submittedName>
</protein>